<dbReference type="SUPFAM" id="SSF88946">
    <property type="entry name" value="Sigma2 domain of RNA polymerase sigma factors"/>
    <property type="match status" value="1"/>
</dbReference>
<feature type="domain" description="RNA polymerase sigma factor 70 region 4 type 2" evidence="8">
    <location>
        <begin position="121"/>
        <end position="170"/>
    </location>
</feature>
<dbReference type="Gene3D" id="1.10.10.10">
    <property type="entry name" value="Winged helix-like DNA-binding domain superfamily/Winged helix DNA-binding domain"/>
    <property type="match status" value="1"/>
</dbReference>
<dbReference type="RefSeq" id="WP_379525253.1">
    <property type="nucleotide sequence ID" value="NZ_JBHSPA010000136.1"/>
</dbReference>
<dbReference type="SUPFAM" id="SSF88659">
    <property type="entry name" value="Sigma3 and sigma4 domains of RNA polymerase sigma factors"/>
    <property type="match status" value="1"/>
</dbReference>
<dbReference type="CDD" id="cd06171">
    <property type="entry name" value="Sigma70_r4"/>
    <property type="match status" value="1"/>
</dbReference>
<keyword evidence="4 6" id="KW-0238">DNA-binding</keyword>
<dbReference type="NCBIfam" id="TIGR02937">
    <property type="entry name" value="sigma70-ECF"/>
    <property type="match status" value="1"/>
</dbReference>
<evidence type="ECO:0000259" key="8">
    <source>
        <dbReference type="Pfam" id="PF08281"/>
    </source>
</evidence>
<feature type="domain" description="RNA polymerase sigma-70 region 2" evidence="7">
    <location>
        <begin position="24"/>
        <end position="91"/>
    </location>
</feature>
<comment type="similarity">
    <text evidence="1 6">Belongs to the sigma-70 factor family. ECF subfamily.</text>
</comment>
<keyword evidence="2 6" id="KW-0805">Transcription regulation</keyword>
<organism evidence="9 10">
    <name type="scientific">Nonomuraea insulae</name>
    <dbReference type="NCBI Taxonomy" id="1616787"/>
    <lineage>
        <taxon>Bacteria</taxon>
        <taxon>Bacillati</taxon>
        <taxon>Actinomycetota</taxon>
        <taxon>Actinomycetes</taxon>
        <taxon>Streptosporangiales</taxon>
        <taxon>Streptosporangiaceae</taxon>
        <taxon>Nonomuraea</taxon>
    </lineage>
</organism>
<keyword evidence="10" id="KW-1185">Reference proteome</keyword>
<evidence type="ECO:0000256" key="1">
    <source>
        <dbReference type="ARBA" id="ARBA00010641"/>
    </source>
</evidence>
<dbReference type="InterPro" id="IPR036388">
    <property type="entry name" value="WH-like_DNA-bd_sf"/>
</dbReference>
<dbReference type="InterPro" id="IPR013249">
    <property type="entry name" value="RNA_pol_sigma70_r4_t2"/>
</dbReference>
<keyword evidence="3 6" id="KW-0731">Sigma factor</keyword>
<proteinExistence type="inferred from homology"/>
<evidence type="ECO:0000256" key="2">
    <source>
        <dbReference type="ARBA" id="ARBA00023015"/>
    </source>
</evidence>
<name>A0ABW1DF05_9ACTN</name>
<keyword evidence="5 6" id="KW-0804">Transcription</keyword>
<dbReference type="InterPro" id="IPR013324">
    <property type="entry name" value="RNA_pol_sigma_r3/r4-like"/>
</dbReference>
<protein>
    <recommendedName>
        <fullName evidence="6">RNA polymerase sigma factor</fullName>
    </recommendedName>
</protein>
<evidence type="ECO:0000259" key="7">
    <source>
        <dbReference type="Pfam" id="PF04542"/>
    </source>
</evidence>
<dbReference type="Pfam" id="PF08281">
    <property type="entry name" value="Sigma70_r4_2"/>
    <property type="match status" value="1"/>
</dbReference>
<dbReference type="PANTHER" id="PTHR43133:SF62">
    <property type="entry name" value="RNA POLYMERASE SIGMA FACTOR SIGZ"/>
    <property type="match status" value="1"/>
</dbReference>
<evidence type="ECO:0000256" key="5">
    <source>
        <dbReference type="ARBA" id="ARBA00023163"/>
    </source>
</evidence>
<evidence type="ECO:0000313" key="10">
    <source>
        <dbReference type="Proteomes" id="UP001596058"/>
    </source>
</evidence>
<evidence type="ECO:0000256" key="6">
    <source>
        <dbReference type="RuleBase" id="RU000716"/>
    </source>
</evidence>
<dbReference type="InterPro" id="IPR000838">
    <property type="entry name" value="RNA_pol_sigma70_ECF_CS"/>
</dbReference>
<dbReference type="InterPro" id="IPR014284">
    <property type="entry name" value="RNA_pol_sigma-70_dom"/>
</dbReference>
<dbReference type="InterPro" id="IPR007627">
    <property type="entry name" value="RNA_pol_sigma70_r2"/>
</dbReference>
<dbReference type="PANTHER" id="PTHR43133">
    <property type="entry name" value="RNA POLYMERASE ECF-TYPE SIGMA FACTO"/>
    <property type="match status" value="1"/>
</dbReference>
<dbReference type="Pfam" id="PF04542">
    <property type="entry name" value="Sigma70_r2"/>
    <property type="match status" value="1"/>
</dbReference>
<gene>
    <name evidence="9" type="ORF">ACFPZ3_69545</name>
</gene>
<evidence type="ECO:0000256" key="4">
    <source>
        <dbReference type="ARBA" id="ARBA00023125"/>
    </source>
</evidence>
<accession>A0ABW1DF05</accession>
<sequence>MWALSDESLLVGMASGDAQAATTLVRRYQGRVFGLARTIVHEPALAEEVAQEAFVRVWRHAAAYDSRRGAVSTWLLTITRNLAIDALRLKREEPVDPQVLLTRLLAVEPAEEAAMGEEFVRQVLRGLPEEQARAIALAVFYGMSGRKIAEIEGIPLGTAKTRLRRGMAKLRDQLEVGDG</sequence>
<reference evidence="10" key="1">
    <citation type="journal article" date="2019" name="Int. J. Syst. Evol. Microbiol.">
        <title>The Global Catalogue of Microorganisms (GCM) 10K type strain sequencing project: providing services to taxonomists for standard genome sequencing and annotation.</title>
        <authorList>
            <consortium name="The Broad Institute Genomics Platform"/>
            <consortium name="The Broad Institute Genome Sequencing Center for Infectious Disease"/>
            <person name="Wu L."/>
            <person name="Ma J."/>
        </authorList>
    </citation>
    <scope>NUCLEOTIDE SEQUENCE [LARGE SCALE GENOMIC DNA]</scope>
    <source>
        <strain evidence="10">CCUG 53903</strain>
    </source>
</reference>
<dbReference type="Proteomes" id="UP001596058">
    <property type="component" value="Unassembled WGS sequence"/>
</dbReference>
<dbReference type="InterPro" id="IPR039425">
    <property type="entry name" value="RNA_pol_sigma-70-like"/>
</dbReference>
<dbReference type="InterPro" id="IPR013325">
    <property type="entry name" value="RNA_pol_sigma_r2"/>
</dbReference>
<dbReference type="EMBL" id="JBHSPA010000136">
    <property type="protein sequence ID" value="MFC5835845.1"/>
    <property type="molecule type" value="Genomic_DNA"/>
</dbReference>
<dbReference type="PROSITE" id="PS01063">
    <property type="entry name" value="SIGMA70_ECF"/>
    <property type="match status" value="1"/>
</dbReference>
<evidence type="ECO:0000313" key="9">
    <source>
        <dbReference type="EMBL" id="MFC5835845.1"/>
    </source>
</evidence>
<evidence type="ECO:0000256" key="3">
    <source>
        <dbReference type="ARBA" id="ARBA00023082"/>
    </source>
</evidence>
<dbReference type="Gene3D" id="1.10.1740.10">
    <property type="match status" value="1"/>
</dbReference>
<comment type="caution">
    <text evidence="9">The sequence shown here is derived from an EMBL/GenBank/DDBJ whole genome shotgun (WGS) entry which is preliminary data.</text>
</comment>